<keyword evidence="2" id="KW-1185">Reference proteome</keyword>
<evidence type="ECO:0008006" key="3">
    <source>
        <dbReference type="Google" id="ProtNLM"/>
    </source>
</evidence>
<comment type="caution">
    <text evidence="1">The sequence shown here is derived from an EMBL/GenBank/DDBJ whole genome shotgun (WGS) entry which is preliminary data.</text>
</comment>
<proteinExistence type="predicted"/>
<dbReference type="SUPFAM" id="SSF89372">
    <property type="entry name" value="Fucose-specific lectin"/>
    <property type="match status" value="1"/>
</dbReference>
<name>A0AAV9XAQ1_9PEZI</name>
<gene>
    <name evidence="1" type="ORF">TWF694_010541</name>
</gene>
<dbReference type="Proteomes" id="UP001365542">
    <property type="component" value="Unassembled WGS sequence"/>
</dbReference>
<organism evidence="1 2">
    <name type="scientific">Orbilia ellipsospora</name>
    <dbReference type="NCBI Taxonomy" id="2528407"/>
    <lineage>
        <taxon>Eukaryota</taxon>
        <taxon>Fungi</taxon>
        <taxon>Dikarya</taxon>
        <taxon>Ascomycota</taxon>
        <taxon>Pezizomycotina</taxon>
        <taxon>Orbiliomycetes</taxon>
        <taxon>Orbiliales</taxon>
        <taxon>Orbiliaceae</taxon>
        <taxon>Orbilia</taxon>
    </lineage>
</organism>
<accession>A0AAV9XAQ1</accession>
<evidence type="ECO:0000313" key="1">
    <source>
        <dbReference type="EMBL" id="KAK6538993.1"/>
    </source>
</evidence>
<dbReference type="EMBL" id="JAVHJO010000007">
    <property type="protein sequence ID" value="KAK6538993.1"/>
    <property type="molecule type" value="Genomic_DNA"/>
</dbReference>
<sequence>MTSTLQGNLARHFANIAWSAMPPSSGSKDEFYLNAEDSDIVEQVWDGAQFGIETTVAEDAMDETAVAYIKLPGKRAVVYVTEAGKLGQAVCNDKSLEWEPKPIFGSDVDIGPQGQFATISSPDGPTLFYQDKSGDVCSIESTTSFGGAEPQFLTSDAILGSPLHISLLGEDLFIFYVHNDGRIHFQSLQDEKSEDQIWEGSFFENASSIRKITLLRNGSGHLDTPPDLYCLTKGDEVYRVTLGGEKSKIGTGAVVSATTATAVVLGGTYGPLDH</sequence>
<dbReference type="AlphaFoldDB" id="A0AAV9XAQ1"/>
<evidence type="ECO:0000313" key="2">
    <source>
        <dbReference type="Proteomes" id="UP001365542"/>
    </source>
</evidence>
<reference evidence="1 2" key="1">
    <citation type="submission" date="2019-10" db="EMBL/GenBank/DDBJ databases">
        <authorList>
            <person name="Palmer J.M."/>
        </authorList>
    </citation>
    <scope>NUCLEOTIDE SEQUENCE [LARGE SCALE GENOMIC DNA]</scope>
    <source>
        <strain evidence="1 2">TWF694</strain>
    </source>
</reference>
<dbReference type="Gene3D" id="2.120.10.70">
    <property type="entry name" value="Fucose-specific lectin"/>
    <property type="match status" value="1"/>
</dbReference>
<protein>
    <recommendedName>
        <fullName evidence="3">Fucose-specific lectin</fullName>
    </recommendedName>
</protein>